<dbReference type="PANTHER" id="PTHR21576">
    <property type="entry name" value="UNCHARACTERIZED NODULIN-LIKE PROTEIN"/>
    <property type="match status" value="1"/>
</dbReference>
<evidence type="ECO:0000259" key="7">
    <source>
        <dbReference type="Pfam" id="PF23262"/>
    </source>
</evidence>
<evidence type="ECO:0000256" key="4">
    <source>
        <dbReference type="ARBA" id="ARBA00023136"/>
    </source>
</evidence>
<dbReference type="SUPFAM" id="SSF103473">
    <property type="entry name" value="MFS general substrate transporter"/>
    <property type="match status" value="1"/>
</dbReference>
<evidence type="ECO:0000313" key="8">
    <source>
        <dbReference type="EMBL" id="KAK7344889.1"/>
    </source>
</evidence>
<feature type="transmembrane region" description="Helical" evidence="5">
    <location>
        <begin position="94"/>
        <end position="116"/>
    </location>
</feature>
<organism evidence="8 9">
    <name type="scientific">Canavalia gladiata</name>
    <name type="common">Sword bean</name>
    <name type="synonym">Dolichos gladiatus</name>
    <dbReference type="NCBI Taxonomy" id="3824"/>
    <lineage>
        <taxon>Eukaryota</taxon>
        <taxon>Viridiplantae</taxon>
        <taxon>Streptophyta</taxon>
        <taxon>Embryophyta</taxon>
        <taxon>Tracheophyta</taxon>
        <taxon>Spermatophyta</taxon>
        <taxon>Magnoliopsida</taxon>
        <taxon>eudicotyledons</taxon>
        <taxon>Gunneridae</taxon>
        <taxon>Pentapetalae</taxon>
        <taxon>rosids</taxon>
        <taxon>fabids</taxon>
        <taxon>Fabales</taxon>
        <taxon>Fabaceae</taxon>
        <taxon>Papilionoideae</taxon>
        <taxon>50 kb inversion clade</taxon>
        <taxon>NPAAA clade</taxon>
        <taxon>indigoferoid/millettioid clade</taxon>
        <taxon>Phaseoleae</taxon>
        <taxon>Canavalia</taxon>
    </lineage>
</organism>
<accession>A0AAN9M2D2</accession>
<evidence type="ECO:0000256" key="1">
    <source>
        <dbReference type="ARBA" id="ARBA00004141"/>
    </source>
</evidence>
<dbReference type="EMBL" id="JAYMYQ010000003">
    <property type="protein sequence ID" value="KAK7344889.1"/>
    <property type="molecule type" value="Genomic_DNA"/>
</dbReference>
<reference evidence="8 9" key="1">
    <citation type="submission" date="2024-01" db="EMBL/GenBank/DDBJ databases">
        <title>The genomes of 5 underutilized Papilionoideae crops provide insights into root nodulation and disease resistanc.</title>
        <authorList>
            <person name="Jiang F."/>
        </authorList>
    </citation>
    <scope>NUCLEOTIDE SEQUENCE [LARGE SCALE GENOMIC DNA]</scope>
    <source>
        <strain evidence="8">LVBAO_FW01</strain>
        <tissue evidence="8">Leaves</tissue>
    </source>
</reference>
<keyword evidence="4 5" id="KW-0472">Membrane</keyword>
<feature type="transmembrane region" description="Helical" evidence="5">
    <location>
        <begin position="414"/>
        <end position="433"/>
    </location>
</feature>
<dbReference type="Pfam" id="PF06813">
    <property type="entry name" value="Nodulin-like"/>
    <property type="match status" value="1"/>
</dbReference>
<keyword evidence="2 5" id="KW-0812">Transmembrane</keyword>
<feature type="transmembrane region" description="Helical" evidence="5">
    <location>
        <begin position="469"/>
        <end position="488"/>
    </location>
</feature>
<evidence type="ECO:0000256" key="5">
    <source>
        <dbReference type="SAM" id="Phobius"/>
    </source>
</evidence>
<dbReference type="Proteomes" id="UP001367508">
    <property type="component" value="Unassembled WGS sequence"/>
</dbReference>
<keyword evidence="3 5" id="KW-1133">Transmembrane helix</keyword>
<feature type="transmembrane region" description="Helical" evidence="5">
    <location>
        <begin position="31"/>
        <end position="54"/>
    </location>
</feature>
<sequence length="589" mass="65554">MASSKLHEGENVGTCWRNGEGFTLQVLTGRWFMVFSSFMIMSVSGASYMFGLYSREIKSVLGYDQSTLNLLSFFKDLGSNIGIISGLINEVTPPWVVLTIGGVLNFFGYFMIWLAVTRKIAKPQVWNMCLYIFIGANSHCSTNTGTIVTSVKNFPGTRGIVIGLLSGYLGLSAAIITQIYYAFYGNDSKSLILLMAWLPTAITFLFLPVIRHHKGVQQPNDSKAFYNFLFTTLVLAGFLFVVIIVQKCLTFTKSEYYVTTSLMLLLLTLPLAVVILEEKKIWKRKQEHINSEDPPPKPLNITTEMPYVEKSTQATEKVSCWKNMFRPPSRGEDYTILQALFSLDMVVLFLPTICGLGGNLTVVNNLSQIGTSLGYPAHSITTFVSLMAIWIYLGKIVQGVVSEFIITKYKVPRPLMLTLILLLSCVGHLLIAFNVPNGLYAASIIIGFCFGANWPLLFSIISELFGLKFYSTLFNVGSMASPIGSYLFSVRVAGHLYDKEATRQMAALGLKRKPGEELNCNGTECYRMAFIIITAASLFGALLSLILVLRTREFYKDDIYKKFREEARTAETEMGVTRNNIGQTAANEG</sequence>
<protein>
    <submittedName>
        <fullName evidence="8">Uncharacterized protein</fullName>
    </submittedName>
</protein>
<feature type="transmembrane region" description="Helical" evidence="5">
    <location>
        <begin position="373"/>
        <end position="393"/>
    </location>
</feature>
<name>A0AAN9M2D2_CANGL</name>
<gene>
    <name evidence="8" type="ORF">VNO77_15099</name>
</gene>
<feature type="transmembrane region" description="Helical" evidence="5">
    <location>
        <begin position="439"/>
        <end position="457"/>
    </location>
</feature>
<feature type="transmembrane region" description="Helical" evidence="5">
    <location>
        <begin position="190"/>
        <end position="212"/>
    </location>
</feature>
<evidence type="ECO:0000256" key="2">
    <source>
        <dbReference type="ARBA" id="ARBA00022692"/>
    </source>
</evidence>
<evidence type="ECO:0000259" key="6">
    <source>
        <dbReference type="Pfam" id="PF06813"/>
    </source>
</evidence>
<evidence type="ECO:0000313" key="9">
    <source>
        <dbReference type="Proteomes" id="UP001367508"/>
    </source>
</evidence>
<dbReference type="AlphaFoldDB" id="A0AAN9M2D2"/>
<keyword evidence="9" id="KW-1185">Reference proteome</keyword>
<dbReference type="GO" id="GO:0016020">
    <property type="term" value="C:membrane"/>
    <property type="evidence" value="ECO:0007669"/>
    <property type="project" value="UniProtKB-SubCell"/>
</dbReference>
<comment type="subcellular location">
    <subcellularLocation>
        <location evidence="1">Membrane</location>
        <topology evidence="1">Multi-pass membrane protein</topology>
    </subcellularLocation>
</comment>
<feature type="domain" description="Nodulin-like" evidence="6">
    <location>
        <begin position="30"/>
        <end position="275"/>
    </location>
</feature>
<dbReference type="PANTHER" id="PTHR21576:SF92">
    <property type="entry name" value="MFS TRANSPORTER"/>
    <property type="match status" value="1"/>
</dbReference>
<dbReference type="CDD" id="cd17354">
    <property type="entry name" value="MFS_Mch1p_like"/>
    <property type="match status" value="1"/>
</dbReference>
<dbReference type="InterPro" id="IPR036259">
    <property type="entry name" value="MFS_trans_sf"/>
</dbReference>
<proteinExistence type="predicted"/>
<feature type="transmembrane region" description="Helical" evidence="5">
    <location>
        <begin position="160"/>
        <end position="184"/>
    </location>
</feature>
<dbReference type="InterPro" id="IPR056555">
    <property type="entry name" value="NFD4_C"/>
</dbReference>
<feature type="domain" description="NFD4 C-terminal" evidence="7">
    <location>
        <begin position="354"/>
        <end position="555"/>
    </location>
</feature>
<dbReference type="InterPro" id="IPR010658">
    <property type="entry name" value="Nodulin-like"/>
</dbReference>
<feature type="transmembrane region" description="Helical" evidence="5">
    <location>
        <begin position="334"/>
        <end position="353"/>
    </location>
</feature>
<dbReference type="Gene3D" id="1.20.1250.20">
    <property type="entry name" value="MFS general substrate transporter like domains"/>
    <property type="match status" value="1"/>
</dbReference>
<feature type="transmembrane region" description="Helical" evidence="5">
    <location>
        <begin position="224"/>
        <end position="244"/>
    </location>
</feature>
<dbReference type="Pfam" id="PF23262">
    <property type="entry name" value="NFD4_C"/>
    <property type="match status" value="1"/>
</dbReference>
<feature type="transmembrane region" description="Helical" evidence="5">
    <location>
        <begin position="528"/>
        <end position="549"/>
    </location>
</feature>
<comment type="caution">
    <text evidence="8">The sequence shown here is derived from an EMBL/GenBank/DDBJ whole genome shotgun (WGS) entry which is preliminary data.</text>
</comment>
<evidence type="ECO:0000256" key="3">
    <source>
        <dbReference type="ARBA" id="ARBA00022989"/>
    </source>
</evidence>
<feature type="transmembrane region" description="Helical" evidence="5">
    <location>
        <begin position="256"/>
        <end position="276"/>
    </location>
</feature>